<proteinExistence type="predicted"/>
<evidence type="ECO:0000313" key="2">
    <source>
        <dbReference type="Proteomes" id="UP001596481"/>
    </source>
</evidence>
<comment type="caution">
    <text evidence="1">The sequence shown here is derived from an EMBL/GenBank/DDBJ whole genome shotgun (WGS) entry which is preliminary data.</text>
</comment>
<protein>
    <submittedName>
        <fullName evidence="1">DUF2795 domain-containing protein</fullName>
    </submittedName>
</protein>
<keyword evidence="2" id="KW-1185">Reference proteome</keyword>
<accession>A0ABD5ZIH0</accession>
<dbReference type="EMBL" id="JBHTAA010000005">
    <property type="protein sequence ID" value="MFC7205004.1"/>
    <property type="molecule type" value="Genomic_DNA"/>
</dbReference>
<sequence length="94" mass="10493">MRLNELGDVIARHEYPTSSTDFVTQYGEEVIELQNGDETVAAILSRLGDETYTCPQDVLDSLYTGVGHEAIGRRYYSDRDPTSFGENGPQQVSF</sequence>
<evidence type="ECO:0000313" key="1">
    <source>
        <dbReference type="EMBL" id="MFC7205004.1"/>
    </source>
</evidence>
<gene>
    <name evidence="1" type="ORF">ACFQJC_15915</name>
</gene>
<organism evidence="1 2">
    <name type="scientific">Haloferax namakaokahaiae</name>
    <dbReference type="NCBI Taxonomy" id="1748331"/>
    <lineage>
        <taxon>Archaea</taxon>
        <taxon>Methanobacteriati</taxon>
        <taxon>Methanobacteriota</taxon>
        <taxon>Stenosarchaea group</taxon>
        <taxon>Halobacteria</taxon>
        <taxon>Halobacteriales</taxon>
        <taxon>Haloferacaceae</taxon>
        <taxon>Haloferax</taxon>
    </lineage>
</organism>
<name>A0ABD5ZIH0_9EURY</name>
<dbReference type="InterPro" id="IPR043899">
    <property type="entry name" value="DUF5789"/>
</dbReference>
<dbReference type="RefSeq" id="WP_390225189.1">
    <property type="nucleotide sequence ID" value="NZ_JBHTAA010000005.1"/>
</dbReference>
<dbReference type="AlphaFoldDB" id="A0ABD5ZIH0"/>
<reference evidence="1 2" key="1">
    <citation type="journal article" date="2019" name="Int. J. Syst. Evol. Microbiol.">
        <title>The Global Catalogue of Microorganisms (GCM) 10K type strain sequencing project: providing services to taxonomists for standard genome sequencing and annotation.</title>
        <authorList>
            <consortium name="The Broad Institute Genomics Platform"/>
            <consortium name="The Broad Institute Genome Sequencing Center for Infectious Disease"/>
            <person name="Wu L."/>
            <person name="Ma J."/>
        </authorList>
    </citation>
    <scope>NUCLEOTIDE SEQUENCE [LARGE SCALE GENOMIC DNA]</scope>
    <source>
        <strain evidence="1 2">DSM 29988</strain>
    </source>
</reference>
<dbReference type="Pfam" id="PF19102">
    <property type="entry name" value="DUF5789"/>
    <property type="match status" value="1"/>
</dbReference>
<dbReference type="Proteomes" id="UP001596481">
    <property type="component" value="Unassembled WGS sequence"/>
</dbReference>